<dbReference type="EMBL" id="DQID01000173">
    <property type="protein sequence ID" value="HCT14444.1"/>
    <property type="molecule type" value="Genomic_DNA"/>
</dbReference>
<evidence type="ECO:0000256" key="1">
    <source>
        <dbReference type="ARBA" id="ARBA00005254"/>
    </source>
</evidence>
<dbReference type="PANTHER" id="PTHR43459:SF1">
    <property type="entry name" value="EG:BACN32G11.4 PROTEIN"/>
    <property type="match status" value="1"/>
</dbReference>
<protein>
    <submittedName>
        <fullName evidence="2">Crotonase</fullName>
    </submittedName>
</protein>
<dbReference type="GO" id="GO:0003824">
    <property type="term" value="F:catalytic activity"/>
    <property type="evidence" value="ECO:0007669"/>
    <property type="project" value="UniProtKB-ARBA"/>
</dbReference>
<comment type="caution">
    <text evidence="2">The sequence shown here is derived from an EMBL/GenBank/DDBJ whole genome shotgun (WGS) entry which is preliminary data.</text>
</comment>
<evidence type="ECO:0000313" key="2">
    <source>
        <dbReference type="EMBL" id="HCT14444.1"/>
    </source>
</evidence>
<reference evidence="2 3" key="1">
    <citation type="journal article" date="2018" name="Nat. Biotechnol.">
        <title>A standardized bacterial taxonomy based on genome phylogeny substantially revises the tree of life.</title>
        <authorList>
            <person name="Parks D.H."/>
            <person name="Chuvochina M."/>
            <person name="Waite D.W."/>
            <person name="Rinke C."/>
            <person name="Skarshewski A."/>
            <person name="Chaumeil P.A."/>
            <person name="Hugenholtz P."/>
        </authorList>
    </citation>
    <scope>NUCLEOTIDE SEQUENCE [LARGE SCALE GENOMIC DNA]</scope>
    <source>
        <strain evidence="2">UBA11247</strain>
    </source>
</reference>
<dbReference type="InterPro" id="IPR014748">
    <property type="entry name" value="Enoyl-CoA_hydra_C"/>
</dbReference>
<accession>A0A3D4SYU3</accession>
<dbReference type="PANTHER" id="PTHR43459">
    <property type="entry name" value="ENOYL-COA HYDRATASE"/>
    <property type="match status" value="1"/>
</dbReference>
<dbReference type="Proteomes" id="UP000261739">
    <property type="component" value="Unassembled WGS sequence"/>
</dbReference>
<dbReference type="Pfam" id="PF00378">
    <property type="entry name" value="ECH_1"/>
    <property type="match status" value="1"/>
</dbReference>
<dbReference type="AlphaFoldDB" id="A0A3D4SYU3"/>
<sequence length="207" mass="21614">EGRGFCAGRDVAGTDPDHDDAAGYLDILGALLTELADFPAPTFAAVQGACLGVGLGLAVACDVVYLAEKAKIGSPFANLGATLDSGGHAFFLARLGRHRTLDLIYSSELIRGTEAVAAGLFSRAVADDDLQDTTRAAALAAASGPTQAFLESKRLLDRIENAGLGTREALTLESAAQVRLSHTPDYAEGFRSFQEKRRPVFTGKASS</sequence>
<dbReference type="SUPFAM" id="SSF52096">
    <property type="entry name" value="ClpP/crotonase"/>
    <property type="match status" value="1"/>
</dbReference>
<proteinExistence type="inferred from homology"/>
<dbReference type="CDD" id="cd06558">
    <property type="entry name" value="crotonase-like"/>
    <property type="match status" value="1"/>
</dbReference>
<dbReference type="STRING" id="863239.GCA_000213935_00559"/>
<gene>
    <name evidence="2" type="ORF">DIW82_06540</name>
</gene>
<dbReference type="InterPro" id="IPR029045">
    <property type="entry name" value="ClpP/crotonase-like_dom_sf"/>
</dbReference>
<evidence type="ECO:0000313" key="3">
    <source>
        <dbReference type="Proteomes" id="UP000261739"/>
    </source>
</evidence>
<feature type="non-terminal residue" evidence="2">
    <location>
        <position position="1"/>
    </location>
</feature>
<dbReference type="Gene3D" id="3.90.226.10">
    <property type="entry name" value="2-enoyl-CoA Hydratase, Chain A, domain 1"/>
    <property type="match status" value="1"/>
</dbReference>
<dbReference type="Gene3D" id="1.10.12.10">
    <property type="entry name" value="Lyase 2-enoyl-coa Hydratase, Chain A, domain 2"/>
    <property type="match status" value="1"/>
</dbReference>
<organism evidence="2 3">
    <name type="scientific">Corynebacterium nuruki</name>
    <dbReference type="NCBI Taxonomy" id="1032851"/>
    <lineage>
        <taxon>Bacteria</taxon>
        <taxon>Bacillati</taxon>
        <taxon>Actinomycetota</taxon>
        <taxon>Actinomycetes</taxon>
        <taxon>Mycobacteriales</taxon>
        <taxon>Corynebacteriaceae</taxon>
        <taxon>Corynebacterium</taxon>
    </lineage>
</organism>
<name>A0A3D4SYU3_9CORY</name>
<comment type="similarity">
    <text evidence="1">Belongs to the enoyl-CoA hydratase/isomerase family.</text>
</comment>
<dbReference type="InterPro" id="IPR001753">
    <property type="entry name" value="Enoyl-CoA_hydra/iso"/>
</dbReference>